<dbReference type="OrthoDB" id="2322499at2759"/>
<organism evidence="1 2">
    <name type="scientific">Russula ochroleuca</name>
    <dbReference type="NCBI Taxonomy" id="152965"/>
    <lineage>
        <taxon>Eukaryota</taxon>
        <taxon>Fungi</taxon>
        <taxon>Dikarya</taxon>
        <taxon>Basidiomycota</taxon>
        <taxon>Agaricomycotina</taxon>
        <taxon>Agaricomycetes</taxon>
        <taxon>Russulales</taxon>
        <taxon>Russulaceae</taxon>
        <taxon>Russula</taxon>
    </lineage>
</organism>
<accession>A0A9P5JX04</accession>
<gene>
    <name evidence="1" type="ORF">DFH94DRAFT_301394</name>
</gene>
<proteinExistence type="predicted"/>
<dbReference type="EMBL" id="WHVB01000038">
    <property type="protein sequence ID" value="KAF8467047.1"/>
    <property type="molecule type" value="Genomic_DNA"/>
</dbReference>
<comment type="caution">
    <text evidence="1">The sequence shown here is derived from an EMBL/GenBank/DDBJ whole genome shotgun (WGS) entry which is preliminary data.</text>
</comment>
<sequence>MPEYVSELKSQQAAVARIVYCTRRGLLTTTGYPTYCDKVLPIQCLYLPAISQAHELSCFRELLNLDRESDVQTAERVHAAGQLRESLSEWMSLHKDRYTCLFPFRFDGFRGQSMEVKLLTDSSLRFGVMLECMISRESNDRRVGVFGTRHGCDPRPSPGTAT</sequence>
<reference evidence="1" key="2">
    <citation type="journal article" date="2020" name="Nat. Commun.">
        <title>Large-scale genome sequencing of mycorrhizal fungi provides insights into the early evolution of symbiotic traits.</title>
        <authorList>
            <person name="Miyauchi S."/>
            <person name="Kiss E."/>
            <person name="Kuo A."/>
            <person name="Drula E."/>
            <person name="Kohler A."/>
            <person name="Sanchez-Garcia M."/>
            <person name="Morin E."/>
            <person name="Andreopoulos B."/>
            <person name="Barry K.W."/>
            <person name="Bonito G."/>
            <person name="Buee M."/>
            <person name="Carver A."/>
            <person name="Chen C."/>
            <person name="Cichocki N."/>
            <person name="Clum A."/>
            <person name="Culley D."/>
            <person name="Crous P.W."/>
            <person name="Fauchery L."/>
            <person name="Girlanda M."/>
            <person name="Hayes R.D."/>
            <person name="Keri Z."/>
            <person name="LaButti K."/>
            <person name="Lipzen A."/>
            <person name="Lombard V."/>
            <person name="Magnuson J."/>
            <person name="Maillard F."/>
            <person name="Murat C."/>
            <person name="Nolan M."/>
            <person name="Ohm R.A."/>
            <person name="Pangilinan J."/>
            <person name="Pereira M.F."/>
            <person name="Perotto S."/>
            <person name="Peter M."/>
            <person name="Pfister S."/>
            <person name="Riley R."/>
            <person name="Sitrit Y."/>
            <person name="Stielow J.B."/>
            <person name="Szollosi G."/>
            <person name="Zifcakova L."/>
            <person name="Stursova M."/>
            <person name="Spatafora J.W."/>
            <person name="Tedersoo L."/>
            <person name="Vaario L.M."/>
            <person name="Yamada A."/>
            <person name="Yan M."/>
            <person name="Wang P."/>
            <person name="Xu J."/>
            <person name="Bruns T."/>
            <person name="Baldrian P."/>
            <person name="Vilgalys R."/>
            <person name="Dunand C."/>
            <person name="Henrissat B."/>
            <person name="Grigoriev I.V."/>
            <person name="Hibbett D."/>
            <person name="Nagy L.G."/>
            <person name="Martin F.M."/>
        </authorList>
    </citation>
    <scope>NUCLEOTIDE SEQUENCE</scope>
    <source>
        <strain evidence="1">Prilba</strain>
    </source>
</reference>
<keyword evidence="2" id="KW-1185">Reference proteome</keyword>
<reference evidence="1" key="1">
    <citation type="submission" date="2019-10" db="EMBL/GenBank/DDBJ databases">
        <authorList>
            <consortium name="DOE Joint Genome Institute"/>
            <person name="Kuo A."/>
            <person name="Miyauchi S."/>
            <person name="Kiss E."/>
            <person name="Drula E."/>
            <person name="Kohler A."/>
            <person name="Sanchez-Garcia M."/>
            <person name="Andreopoulos B."/>
            <person name="Barry K.W."/>
            <person name="Bonito G."/>
            <person name="Buee M."/>
            <person name="Carver A."/>
            <person name="Chen C."/>
            <person name="Cichocki N."/>
            <person name="Clum A."/>
            <person name="Culley D."/>
            <person name="Crous P.W."/>
            <person name="Fauchery L."/>
            <person name="Girlanda M."/>
            <person name="Hayes R."/>
            <person name="Keri Z."/>
            <person name="LaButti K."/>
            <person name="Lipzen A."/>
            <person name="Lombard V."/>
            <person name="Magnuson J."/>
            <person name="Maillard F."/>
            <person name="Morin E."/>
            <person name="Murat C."/>
            <person name="Nolan M."/>
            <person name="Ohm R."/>
            <person name="Pangilinan J."/>
            <person name="Pereira M."/>
            <person name="Perotto S."/>
            <person name="Peter M."/>
            <person name="Riley R."/>
            <person name="Sitrit Y."/>
            <person name="Stielow B."/>
            <person name="Szollosi G."/>
            <person name="Zifcakova L."/>
            <person name="Stursova M."/>
            <person name="Spatafora J.W."/>
            <person name="Tedersoo L."/>
            <person name="Vaario L.-M."/>
            <person name="Yamada A."/>
            <person name="Yan M."/>
            <person name="Wang P."/>
            <person name="Xu J."/>
            <person name="Bruns T."/>
            <person name="Baldrian P."/>
            <person name="Vilgalys R."/>
            <person name="Henrissat B."/>
            <person name="Grigoriev I.V."/>
            <person name="Hibbett D."/>
            <person name="Nagy L.G."/>
            <person name="Martin F.M."/>
        </authorList>
    </citation>
    <scope>NUCLEOTIDE SEQUENCE</scope>
    <source>
        <strain evidence="1">Prilba</strain>
    </source>
</reference>
<protein>
    <submittedName>
        <fullName evidence="1">Uncharacterized protein</fullName>
    </submittedName>
</protein>
<dbReference type="Proteomes" id="UP000759537">
    <property type="component" value="Unassembled WGS sequence"/>
</dbReference>
<evidence type="ECO:0000313" key="1">
    <source>
        <dbReference type="EMBL" id="KAF8467047.1"/>
    </source>
</evidence>
<evidence type="ECO:0000313" key="2">
    <source>
        <dbReference type="Proteomes" id="UP000759537"/>
    </source>
</evidence>
<dbReference type="AlphaFoldDB" id="A0A9P5JX04"/>
<name>A0A9P5JX04_9AGAM</name>